<keyword evidence="3" id="KW-1185">Reference proteome</keyword>
<protein>
    <submittedName>
        <fullName evidence="2">Uncharacterized protein</fullName>
    </submittedName>
</protein>
<gene>
    <name evidence="2" type="ORF">HYH02_006347</name>
</gene>
<comment type="caution">
    <text evidence="2">The sequence shown here is derived from an EMBL/GenBank/DDBJ whole genome shotgun (WGS) entry which is preliminary data.</text>
</comment>
<dbReference type="EMBL" id="JAEHOD010000017">
    <property type="protein sequence ID" value="KAG2448455.1"/>
    <property type="molecule type" value="Genomic_DNA"/>
</dbReference>
<dbReference type="Proteomes" id="UP000613740">
    <property type="component" value="Unassembled WGS sequence"/>
</dbReference>
<keyword evidence="1" id="KW-0175">Coiled coil</keyword>
<reference evidence="2" key="1">
    <citation type="journal article" date="2020" name="bioRxiv">
        <title>Comparative genomics of Chlamydomonas.</title>
        <authorList>
            <person name="Craig R.J."/>
            <person name="Hasan A.R."/>
            <person name="Ness R.W."/>
            <person name="Keightley P.D."/>
        </authorList>
    </citation>
    <scope>NUCLEOTIDE SEQUENCE</scope>
    <source>
        <strain evidence="2">CCAP 11/173</strain>
    </source>
</reference>
<dbReference type="OrthoDB" id="541676at2759"/>
<evidence type="ECO:0000313" key="3">
    <source>
        <dbReference type="Proteomes" id="UP000613740"/>
    </source>
</evidence>
<organism evidence="2 3">
    <name type="scientific">Chlamydomonas schloesseri</name>
    <dbReference type="NCBI Taxonomy" id="2026947"/>
    <lineage>
        <taxon>Eukaryota</taxon>
        <taxon>Viridiplantae</taxon>
        <taxon>Chlorophyta</taxon>
        <taxon>core chlorophytes</taxon>
        <taxon>Chlorophyceae</taxon>
        <taxon>CS clade</taxon>
        <taxon>Chlamydomonadales</taxon>
        <taxon>Chlamydomonadaceae</taxon>
        <taxon>Chlamydomonas</taxon>
    </lineage>
</organism>
<sequence length="208" mass="22566">MMIRAQPTKAFSSVHAKRGQAVRVQSAKRDGQSVDVKSGLMAAVAAAALLVGSPASVNAATLAEAAAEREQLINSEKQQLEYILAQQEIARRAALLAQRKAVEAQVTSVENQLQQKLTEQRANALAAEKQGDKQLAENFKANTAQLEEKAAQVQKAAAQIESRLDRVEMLQKAKAVAERQQVERAAQEANDDVNAVLDKWLESISNLK</sequence>
<dbReference type="AlphaFoldDB" id="A0A835WKE8"/>
<proteinExistence type="predicted"/>
<accession>A0A835WKE8</accession>
<feature type="coiled-coil region" evidence="1">
    <location>
        <begin position="92"/>
        <end position="199"/>
    </location>
</feature>
<name>A0A835WKE8_9CHLO</name>
<evidence type="ECO:0000313" key="2">
    <source>
        <dbReference type="EMBL" id="KAG2448455.1"/>
    </source>
</evidence>
<evidence type="ECO:0000256" key="1">
    <source>
        <dbReference type="SAM" id="Coils"/>
    </source>
</evidence>